<evidence type="ECO:0000313" key="8">
    <source>
        <dbReference type="EMBL" id="TGX52583.1"/>
    </source>
</evidence>
<proteinExistence type="predicted"/>
<protein>
    <recommendedName>
        <fullName evidence="7">C-type lysozyme inhibitor domain-containing protein</fullName>
    </recommendedName>
</protein>
<keyword evidence="2" id="KW-0472">Membrane</keyword>
<dbReference type="InterPro" id="IPR036328">
    <property type="entry name" value="MliC_sf"/>
</dbReference>
<keyword evidence="4" id="KW-0449">Lipoprotein</keyword>
<evidence type="ECO:0000313" key="9">
    <source>
        <dbReference type="Proteomes" id="UP000306147"/>
    </source>
</evidence>
<name>A0A4S1XA48_9SPHN</name>
<comment type="caution">
    <text evidence="8">The sequence shown here is derived from an EMBL/GenBank/DDBJ whole genome shotgun (WGS) entry which is preliminary data.</text>
</comment>
<reference evidence="8 9" key="1">
    <citation type="submission" date="2019-04" db="EMBL/GenBank/DDBJ databases">
        <title>Sphingomonas psychrotolerans sp. nov., isolated from soil in the Tianshan Mountains, Xinjiang, China.</title>
        <authorList>
            <person name="Luo Y."/>
            <person name="Sheng H."/>
        </authorList>
    </citation>
    <scope>NUCLEOTIDE SEQUENCE [LARGE SCALE GENOMIC DNA]</scope>
    <source>
        <strain evidence="8 9">ZFGT-11</strain>
    </source>
</reference>
<evidence type="ECO:0000256" key="6">
    <source>
        <dbReference type="SAM" id="SignalP"/>
    </source>
</evidence>
<evidence type="ECO:0000256" key="5">
    <source>
        <dbReference type="SAM" id="MobiDB-lite"/>
    </source>
</evidence>
<dbReference type="OrthoDB" id="485556at2"/>
<dbReference type="Gene3D" id="2.40.128.200">
    <property type="match status" value="1"/>
</dbReference>
<evidence type="ECO:0000256" key="3">
    <source>
        <dbReference type="ARBA" id="ARBA00023139"/>
    </source>
</evidence>
<keyword evidence="3" id="KW-0564">Palmitate</keyword>
<dbReference type="RefSeq" id="WP_135964294.1">
    <property type="nucleotide sequence ID" value="NZ_SRXT01000005.1"/>
</dbReference>
<feature type="compositionally biased region" description="Basic and acidic residues" evidence="5">
    <location>
        <begin position="190"/>
        <end position="200"/>
    </location>
</feature>
<accession>A0A4S1XA48</accession>
<gene>
    <name evidence="8" type="ORF">E5A73_13070</name>
</gene>
<feature type="compositionally biased region" description="Low complexity" evidence="5">
    <location>
        <begin position="31"/>
        <end position="51"/>
    </location>
</feature>
<evidence type="ECO:0000256" key="4">
    <source>
        <dbReference type="ARBA" id="ARBA00023288"/>
    </source>
</evidence>
<dbReference type="AlphaFoldDB" id="A0A4S1XA48"/>
<dbReference type="Proteomes" id="UP000306147">
    <property type="component" value="Unassembled WGS sequence"/>
</dbReference>
<evidence type="ECO:0000256" key="1">
    <source>
        <dbReference type="ARBA" id="ARBA00022729"/>
    </source>
</evidence>
<dbReference type="InterPro" id="IPR018660">
    <property type="entry name" value="MliC"/>
</dbReference>
<organism evidence="8 9">
    <name type="scientific">Sphingomonas gei</name>
    <dbReference type="NCBI Taxonomy" id="1395960"/>
    <lineage>
        <taxon>Bacteria</taxon>
        <taxon>Pseudomonadati</taxon>
        <taxon>Pseudomonadota</taxon>
        <taxon>Alphaproteobacteria</taxon>
        <taxon>Sphingomonadales</taxon>
        <taxon>Sphingomonadaceae</taxon>
        <taxon>Sphingomonas</taxon>
    </lineage>
</organism>
<evidence type="ECO:0000259" key="7">
    <source>
        <dbReference type="Pfam" id="PF09864"/>
    </source>
</evidence>
<feature type="region of interest" description="Disordered" evidence="5">
    <location>
        <begin position="16"/>
        <end position="80"/>
    </location>
</feature>
<feature type="domain" description="C-type lysozyme inhibitor" evidence="7">
    <location>
        <begin position="219"/>
        <end position="280"/>
    </location>
</feature>
<dbReference type="SUPFAM" id="SSF141488">
    <property type="entry name" value="YdhA-like"/>
    <property type="match status" value="1"/>
</dbReference>
<dbReference type="Pfam" id="PF09864">
    <property type="entry name" value="MliC"/>
    <property type="match status" value="1"/>
</dbReference>
<sequence>MRLSLPLLLALAACSSQPSENVVTAADDFDPPAAEATPAPAPKAIASATPAPLNPPAPGEPGGLDDDRTPVSEAPFTEDSAQGAANVVQTYYALLGEAKYGQAYRLWEPGAAGMDARAFAASFARYSEYHANVGAPGRIDAGAGQRYVTVPVQVYGRLKEGARPFNLRVSLTLHRTGDVDGATAEQRRWRIHSPDIKPRPGEATPSAQPTEHNRSTARYRCMDGSRLVAAFEPDGDRVTVSRGGKALATLRGERAASDTRYTAKGYELRGKGDAMTFTAPGLPPIACTVIVDRYRGG</sequence>
<feature type="signal peptide" evidence="6">
    <location>
        <begin position="1"/>
        <end position="18"/>
    </location>
</feature>
<feature type="region of interest" description="Disordered" evidence="5">
    <location>
        <begin position="190"/>
        <end position="214"/>
    </location>
</feature>
<dbReference type="EMBL" id="SRXT01000005">
    <property type="protein sequence ID" value="TGX52583.1"/>
    <property type="molecule type" value="Genomic_DNA"/>
</dbReference>
<keyword evidence="1 6" id="KW-0732">Signal</keyword>
<evidence type="ECO:0000256" key="2">
    <source>
        <dbReference type="ARBA" id="ARBA00023136"/>
    </source>
</evidence>
<keyword evidence="9" id="KW-1185">Reference proteome</keyword>
<feature type="chain" id="PRO_5020983416" description="C-type lysozyme inhibitor domain-containing protein" evidence="6">
    <location>
        <begin position="19"/>
        <end position="297"/>
    </location>
</feature>